<keyword evidence="3" id="KW-1185">Reference proteome</keyword>
<sequence length="263" mass="29005">MYGPTNNKRDCKTENSCFLHALVNISVKTQHGRVSVPEPFVTTAGPVDDRHERGPRRFLSRGTLSRRNAYGTGVRAPVLRRFRRVPDGPRERDRRRGQDPAGGGRGLVAIHVRARVDRRPDHSGTQWRIARPPAGKWFTRVFVAEYRPEVPLTYVIVASGTRQIFATDFAAGDCRADTGAGLNAKKQVRFAPNIATYYEPLPDTIADNARPGTAAENLLLGILNRILPHIPPPKIETSRKPSSPSTASGNLHPGLAEKKKPTS</sequence>
<feature type="compositionally biased region" description="Basic and acidic residues" evidence="1">
    <location>
        <begin position="84"/>
        <end position="98"/>
    </location>
</feature>
<reference evidence="2 3" key="1">
    <citation type="submission" date="2019-08" db="EMBL/GenBank/DDBJ databases">
        <authorList>
            <person name="Alioto T."/>
            <person name="Alioto T."/>
            <person name="Gomez Garrido J."/>
        </authorList>
    </citation>
    <scope>NUCLEOTIDE SEQUENCE [LARGE SCALE GENOMIC DNA]</scope>
</reference>
<protein>
    <submittedName>
        <fullName evidence="2">Uncharacterized protein</fullName>
    </submittedName>
</protein>
<evidence type="ECO:0000313" key="3">
    <source>
        <dbReference type="Proteomes" id="UP000325440"/>
    </source>
</evidence>
<organism evidence="2 3">
    <name type="scientific">Cinara cedri</name>
    <dbReference type="NCBI Taxonomy" id="506608"/>
    <lineage>
        <taxon>Eukaryota</taxon>
        <taxon>Metazoa</taxon>
        <taxon>Ecdysozoa</taxon>
        <taxon>Arthropoda</taxon>
        <taxon>Hexapoda</taxon>
        <taxon>Insecta</taxon>
        <taxon>Pterygota</taxon>
        <taxon>Neoptera</taxon>
        <taxon>Paraneoptera</taxon>
        <taxon>Hemiptera</taxon>
        <taxon>Sternorrhyncha</taxon>
        <taxon>Aphidomorpha</taxon>
        <taxon>Aphidoidea</taxon>
        <taxon>Aphididae</taxon>
        <taxon>Lachninae</taxon>
        <taxon>Cinara</taxon>
    </lineage>
</organism>
<evidence type="ECO:0000313" key="2">
    <source>
        <dbReference type="EMBL" id="VVC44690.1"/>
    </source>
</evidence>
<name>A0A5E4NS98_9HEMI</name>
<gene>
    <name evidence="2" type="ORF">CINCED_3A002327</name>
</gene>
<dbReference type="Proteomes" id="UP000325440">
    <property type="component" value="Unassembled WGS sequence"/>
</dbReference>
<feature type="region of interest" description="Disordered" evidence="1">
    <location>
        <begin position="83"/>
        <end position="106"/>
    </location>
</feature>
<evidence type="ECO:0000256" key="1">
    <source>
        <dbReference type="SAM" id="MobiDB-lite"/>
    </source>
</evidence>
<dbReference type="AlphaFoldDB" id="A0A5E4NS98"/>
<feature type="compositionally biased region" description="Polar residues" evidence="1">
    <location>
        <begin position="240"/>
        <end position="249"/>
    </location>
</feature>
<accession>A0A5E4NS98</accession>
<proteinExistence type="predicted"/>
<feature type="region of interest" description="Disordered" evidence="1">
    <location>
        <begin position="231"/>
        <end position="263"/>
    </location>
</feature>
<dbReference type="EMBL" id="CABPRJ010002385">
    <property type="protein sequence ID" value="VVC44690.1"/>
    <property type="molecule type" value="Genomic_DNA"/>
</dbReference>